<protein>
    <submittedName>
        <fullName evidence="1">Uncharacterized protein</fullName>
    </submittedName>
</protein>
<organism evidence="1 2">
    <name type="scientific">Mesorhabditis spiculigera</name>
    <dbReference type="NCBI Taxonomy" id="96644"/>
    <lineage>
        <taxon>Eukaryota</taxon>
        <taxon>Metazoa</taxon>
        <taxon>Ecdysozoa</taxon>
        <taxon>Nematoda</taxon>
        <taxon>Chromadorea</taxon>
        <taxon>Rhabditida</taxon>
        <taxon>Rhabditina</taxon>
        <taxon>Rhabditomorpha</taxon>
        <taxon>Rhabditoidea</taxon>
        <taxon>Rhabditidae</taxon>
        <taxon>Mesorhabditinae</taxon>
        <taxon>Mesorhabditis</taxon>
    </lineage>
</organism>
<dbReference type="AlphaFoldDB" id="A0AA36CL94"/>
<gene>
    <name evidence="1" type="ORF">MSPICULIGERA_LOCUS9584</name>
</gene>
<proteinExistence type="predicted"/>
<dbReference type="Proteomes" id="UP001177023">
    <property type="component" value="Unassembled WGS sequence"/>
</dbReference>
<reference evidence="1" key="1">
    <citation type="submission" date="2023-06" db="EMBL/GenBank/DDBJ databases">
        <authorList>
            <person name="Delattre M."/>
        </authorList>
    </citation>
    <scope>NUCLEOTIDE SEQUENCE</scope>
    <source>
        <strain evidence="1">AF72</strain>
    </source>
</reference>
<comment type="caution">
    <text evidence="1">The sequence shown here is derived from an EMBL/GenBank/DDBJ whole genome shotgun (WGS) entry which is preliminary data.</text>
</comment>
<evidence type="ECO:0000313" key="1">
    <source>
        <dbReference type="EMBL" id="CAJ0571161.1"/>
    </source>
</evidence>
<name>A0AA36CL94_9BILA</name>
<accession>A0AA36CL94</accession>
<dbReference type="EMBL" id="CATQJA010002543">
    <property type="protein sequence ID" value="CAJ0571161.1"/>
    <property type="molecule type" value="Genomic_DNA"/>
</dbReference>
<evidence type="ECO:0000313" key="2">
    <source>
        <dbReference type="Proteomes" id="UP001177023"/>
    </source>
</evidence>
<sequence length="179" mass="18617">MRPLTTSALFVIWSSLPNTVMDACARMQDPGVVTTTAVPTTTAIAITTTTILLGLGHTMAAETTTTVGPCNGCPVAPPGQLPPDGAGCIGQADNPAFPWTYANCLSVTDNWTYDIIDGECSGRCGTGVTYLFDGDLIYYSVIKCEGGELLYSIVGTGIDDLGPYNPVPSGYKLFCGSAT</sequence>
<feature type="non-terminal residue" evidence="1">
    <location>
        <position position="179"/>
    </location>
</feature>
<keyword evidence="2" id="KW-1185">Reference proteome</keyword>